<feature type="region of interest" description="Disordered" evidence="1">
    <location>
        <begin position="1"/>
        <end position="118"/>
    </location>
</feature>
<feature type="transmembrane region" description="Helical" evidence="2">
    <location>
        <begin position="436"/>
        <end position="453"/>
    </location>
</feature>
<keyword evidence="2" id="KW-1133">Transmembrane helix</keyword>
<evidence type="ECO:0000256" key="2">
    <source>
        <dbReference type="SAM" id="Phobius"/>
    </source>
</evidence>
<proteinExistence type="predicted"/>
<feature type="compositionally biased region" description="Basic and acidic residues" evidence="1">
    <location>
        <begin position="95"/>
        <end position="105"/>
    </location>
</feature>
<dbReference type="Proteomes" id="UP000053562">
    <property type="component" value="Unassembled WGS sequence"/>
</dbReference>
<dbReference type="AlphaFoldDB" id="A0A0J9SF67"/>
<feature type="compositionally biased region" description="Basic and acidic residues" evidence="1">
    <location>
        <begin position="32"/>
        <end position="52"/>
    </location>
</feature>
<feature type="transmembrane region" description="Helical" evidence="2">
    <location>
        <begin position="412"/>
        <end position="430"/>
    </location>
</feature>
<feature type="compositionally biased region" description="Basic and acidic residues" evidence="1">
    <location>
        <begin position="171"/>
        <end position="206"/>
    </location>
</feature>
<evidence type="ECO:0000313" key="4">
    <source>
        <dbReference type="Proteomes" id="UP000053562"/>
    </source>
</evidence>
<keyword evidence="2" id="KW-0472">Membrane</keyword>
<organism evidence="3 4">
    <name type="scientific">Plasmodium vivax India VII</name>
    <dbReference type="NCBI Taxonomy" id="1077284"/>
    <lineage>
        <taxon>Eukaryota</taxon>
        <taxon>Sar</taxon>
        <taxon>Alveolata</taxon>
        <taxon>Apicomplexa</taxon>
        <taxon>Aconoidasida</taxon>
        <taxon>Haemosporida</taxon>
        <taxon>Plasmodiidae</taxon>
        <taxon>Plasmodium</taxon>
        <taxon>Plasmodium (Plasmodium)</taxon>
    </lineage>
</organism>
<evidence type="ECO:0008006" key="5">
    <source>
        <dbReference type="Google" id="ProtNLM"/>
    </source>
</evidence>
<evidence type="ECO:0000256" key="1">
    <source>
        <dbReference type="SAM" id="MobiDB-lite"/>
    </source>
</evidence>
<protein>
    <recommendedName>
        <fullName evidence="5">Pv-fam-d protein</fullName>
    </recommendedName>
</protein>
<accession>A0A0J9SF67</accession>
<sequence length="477" mass="56135">MYSVLSRNRSRKSLDKPGAPSDHYGSKASFHSSKDKKVLKSISDKPHEESDSAKPSNALKDADSGSKRSINKINNEEKGKGNDKDDSHSVISFHSLKDKPQDKNKSSNSLNSDEDNIDDLYDELDEAFTLNKQPKVLKQSKEDFDKLHDDLKYDEKEFDTLYKVVESYEKIDTKKSSRSRDNDNKSVKSAHIADDDKASVKSHEESEKDDDSLKSSYTLKRKSFTSKKSDTLKRNDKPMEINQAFRRSEQNILHPDEFRRDRNYKDSNDKARNNRKDYNREDDYRRDNNKRDDRRRDDRRRDDRRRDDRRRNRSRRRDIDDDYDISIENLKRKKKSILQKVLPFIGDEDEPSKLRMFNKKGLLLKIVKLIKKIDFMFEVEIMNSMKRSLMSDAFLIKPETELNKTFYYIKKYKVLTPILITLVCLVAFYAAGLPNVAFGTVFVLLAMIVYYNMKLTKCRKMGKLFRCFSESNKFEIR</sequence>
<keyword evidence="2" id="KW-0812">Transmembrane</keyword>
<feature type="compositionally biased region" description="Basic and acidic residues" evidence="1">
    <location>
        <begin position="139"/>
        <end position="149"/>
    </location>
</feature>
<feature type="region of interest" description="Disordered" evidence="1">
    <location>
        <begin position="171"/>
        <end position="315"/>
    </location>
</feature>
<evidence type="ECO:0000313" key="3">
    <source>
        <dbReference type="EMBL" id="KMZ81595.1"/>
    </source>
</evidence>
<feature type="compositionally biased region" description="Basic and acidic residues" evidence="1">
    <location>
        <begin position="227"/>
        <end position="239"/>
    </location>
</feature>
<gene>
    <name evidence="3" type="ORF">PVIIG_04685</name>
</gene>
<reference evidence="3 4" key="1">
    <citation type="submission" date="2011-08" db="EMBL/GenBank/DDBJ databases">
        <title>The Genome Sequence of Plasmodium vivax India VII.</title>
        <authorList>
            <consortium name="The Broad Institute Genome Sequencing Platform"/>
            <consortium name="The Broad Institute Genome Sequencing Center for Infectious Disease"/>
            <person name="Neafsey D."/>
            <person name="Carlton J."/>
            <person name="Barnwell J."/>
            <person name="Collins W."/>
            <person name="Escalante A."/>
            <person name="Mullikin J."/>
            <person name="Saul A."/>
            <person name="Guigo R."/>
            <person name="Camara F."/>
            <person name="Young S.K."/>
            <person name="Zeng Q."/>
            <person name="Gargeya S."/>
            <person name="Fitzgerald M."/>
            <person name="Haas B."/>
            <person name="Abouelleil A."/>
            <person name="Alvarado L."/>
            <person name="Arachchi H.M."/>
            <person name="Berlin A."/>
            <person name="Brown A."/>
            <person name="Chapman S.B."/>
            <person name="Chen Z."/>
            <person name="Dunbar C."/>
            <person name="Freedman E."/>
            <person name="Gearin G."/>
            <person name="Gellesch M."/>
            <person name="Goldberg J."/>
            <person name="Griggs A."/>
            <person name="Gujja S."/>
            <person name="Heiman D."/>
            <person name="Howarth C."/>
            <person name="Larson L."/>
            <person name="Lui A."/>
            <person name="MacDonald P.J.P."/>
            <person name="Montmayeur A."/>
            <person name="Murphy C."/>
            <person name="Neiman D."/>
            <person name="Pearson M."/>
            <person name="Priest M."/>
            <person name="Roberts A."/>
            <person name="Saif S."/>
            <person name="Shea T."/>
            <person name="Shenoy N."/>
            <person name="Sisk P."/>
            <person name="Stolte C."/>
            <person name="Sykes S."/>
            <person name="Wortman J."/>
            <person name="Nusbaum C."/>
            <person name="Birren B."/>
        </authorList>
    </citation>
    <scope>NUCLEOTIDE SEQUENCE [LARGE SCALE GENOMIC DNA]</scope>
    <source>
        <strain evidence="3 4">India VII</strain>
    </source>
</reference>
<feature type="compositionally biased region" description="Basic and acidic residues" evidence="1">
    <location>
        <begin position="74"/>
        <end position="88"/>
    </location>
</feature>
<dbReference type="EMBL" id="KQ234239">
    <property type="protein sequence ID" value="KMZ81595.1"/>
    <property type="molecule type" value="Genomic_DNA"/>
</dbReference>
<feature type="region of interest" description="Disordered" evidence="1">
    <location>
        <begin position="130"/>
        <end position="149"/>
    </location>
</feature>
<feature type="compositionally biased region" description="Basic and acidic residues" evidence="1">
    <location>
        <begin position="246"/>
        <end position="310"/>
    </location>
</feature>
<name>A0A0J9SF67_PLAVI</name>